<evidence type="ECO:0000256" key="4">
    <source>
        <dbReference type="ARBA" id="ARBA00023235"/>
    </source>
</evidence>
<reference evidence="9" key="1">
    <citation type="submission" date="2015-09" db="EMBL/GenBank/DDBJ databases">
        <title>Complete sequence of Algoriphagus sp. M8-2.</title>
        <authorList>
            <person name="Shintani M."/>
        </authorList>
    </citation>
    <scope>NUCLEOTIDE SEQUENCE [LARGE SCALE GENOMIC DNA]</scope>
    <source>
        <strain evidence="9">M8-2</strain>
    </source>
</reference>
<dbReference type="STRING" id="1727163.AO498_02060"/>
<keyword evidence="9" id="KW-1185">Reference proteome</keyword>
<dbReference type="GO" id="GO:0003755">
    <property type="term" value="F:peptidyl-prolyl cis-trans isomerase activity"/>
    <property type="evidence" value="ECO:0007669"/>
    <property type="project" value="UniProtKB-UniRule"/>
</dbReference>
<dbReference type="InterPro" id="IPR046357">
    <property type="entry name" value="PPIase_dom_sf"/>
</dbReference>
<dbReference type="EC" id="5.2.1.8" evidence="6"/>
<evidence type="ECO:0000313" key="8">
    <source>
        <dbReference type="EMBL" id="AMQ55163.1"/>
    </source>
</evidence>
<feature type="domain" description="PPIase FKBP-type" evidence="7">
    <location>
        <begin position="80"/>
        <end position="182"/>
    </location>
</feature>
<gene>
    <name evidence="8" type="ORF">AO498_02060</name>
</gene>
<dbReference type="PROSITE" id="PS51257">
    <property type="entry name" value="PROKAR_LIPOPROTEIN"/>
    <property type="match status" value="1"/>
</dbReference>
<dbReference type="Pfam" id="PF00254">
    <property type="entry name" value="FKBP_C"/>
    <property type="match status" value="1"/>
</dbReference>
<dbReference type="PATRIC" id="fig|1727163.4.peg.435"/>
<dbReference type="Gene3D" id="3.10.50.40">
    <property type="match status" value="1"/>
</dbReference>
<evidence type="ECO:0000256" key="2">
    <source>
        <dbReference type="ARBA" id="ARBA00006577"/>
    </source>
</evidence>
<dbReference type="EMBL" id="CP012836">
    <property type="protein sequence ID" value="AMQ55163.1"/>
    <property type="molecule type" value="Genomic_DNA"/>
</dbReference>
<comment type="similarity">
    <text evidence="2 6">Belongs to the FKBP-type PPIase family.</text>
</comment>
<dbReference type="SUPFAM" id="SSF54534">
    <property type="entry name" value="FKBP-like"/>
    <property type="match status" value="1"/>
</dbReference>
<dbReference type="Proteomes" id="UP000073816">
    <property type="component" value="Chromosome"/>
</dbReference>
<dbReference type="PANTHER" id="PTHR43811">
    <property type="entry name" value="FKBP-TYPE PEPTIDYL-PROLYL CIS-TRANS ISOMERASE FKPA"/>
    <property type="match status" value="1"/>
</dbReference>
<accession>A0A142EJ58</accession>
<reference evidence="8 9" key="2">
    <citation type="journal article" date="2016" name="Genome Announc.">
        <title>Complete Genome Sequence of Algoriphagus sp. Strain M8-2, Isolated from a Brackish Lake.</title>
        <authorList>
            <person name="Muraguchi Y."/>
            <person name="Kushimoto K."/>
            <person name="Ohtsubo Y."/>
            <person name="Suzuki T."/>
            <person name="Dohra H."/>
            <person name="Kimbara K."/>
            <person name="Shintani M."/>
        </authorList>
    </citation>
    <scope>NUCLEOTIDE SEQUENCE [LARGE SCALE GENOMIC DNA]</scope>
    <source>
        <strain evidence="8 9">M8-2</strain>
    </source>
</reference>
<proteinExistence type="inferred from homology"/>
<name>A0A142EJ58_9BACT</name>
<sequence>MRYLAIVFIVGLVWFSSCEPNNPFATGPVYDFDGNLAKDRIKIDAFLDTARIDSLYRIHDQTGVVIIVQEEGVGSRPVSNSVVYADYIGYLIEDGSVFDTSIESVARENDLFDENRKYIPFSFVLGSTSVITGWDVGFRRIRPGSRAIMIIPSPYGYRSQENNELIPPNSVLAFQIYFLGTD</sequence>
<evidence type="ECO:0000259" key="7">
    <source>
        <dbReference type="PROSITE" id="PS50059"/>
    </source>
</evidence>
<keyword evidence="3 5" id="KW-0697">Rotamase</keyword>
<evidence type="ECO:0000256" key="1">
    <source>
        <dbReference type="ARBA" id="ARBA00000971"/>
    </source>
</evidence>
<evidence type="ECO:0000313" key="9">
    <source>
        <dbReference type="Proteomes" id="UP000073816"/>
    </source>
</evidence>
<comment type="catalytic activity">
    <reaction evidence="1 5 6">
        <text>[protein]-peptidylproline (omega=180) = [protein]-peptidylproline (omega=0)</text>
        <dbReference type="Rhea" id="RHEA:16237"/>
        <dbReference type="Rhea" id="RHEA-COMP:10747"/>
        <dbReference type="Rhea" id="RHEA-COMP:10748"/>
        <dbReference type="ChEBI" id="CHEBI:83833"/>
        <dbReference type="ChEBI" id="CHEBI:83834"/>
        <dbReference type="EC" id="5.2.1.8"/>
    </reaction>
</comment>
<dbReference type="InterPro" id="IPR001179">
    <property type="entry name" value="PPIase_FKBP_dom"/>
</dbReference>
<dbReference type="AlphaFoldDB" id="A0A142EJ58"/>
<evidence type="ECO:0000256" key="5">
    <source>
        <dbReference type="PROSITE-ProRule" id="PRU00277"/>
    </source>
</evidence>
<dbReference type="PROSITE" id="PS50059">
    <property type="entry name" value="FKBP_PPIASE"/>
    <property type="match status" value="1"/>
</dbReference>
<organism evidence="8 9">
    <name type="scientific">Algoriphagus sanaruensis</name>
    <dbReference type="NCBI Taxonomy" id="1727163"/>
    <lineage>
        <taxon>Bacteria</taxon>
        <taxon>Pseudomonadati</taxon>
        <taxon>Bacteroidota</taxon>
        <taxon>Cytophagia</taxon>
        <taxon>Cytophagales</taxon>
        <taxon>Cyclobacteriaceae</taxon>
        <taxon>Algoriphagus</taxon>
    </lineage>
</organism>
<dbReference type="OrthoDB" id="9814548at2"/>
<dbReference type="RefSeq" id="WP_067543094.1">
    <property type="nucleotide sequence ID" value="NZ_CP012836.1"/>
</dbReference>
<evidence type="ECO:0000256" key="6">
    <source>
        <dbReference type="RuleBase" id="RU003915"/>
    </source>
</evidence>
<evidence type="ECO:0000256" key="3">
    <source>
        <dbReference type="ARBA" id="ARBA00023110"/>
    </source>
</evidence>
<protein>
    <recommendedName>
        <fullName evidence="6">Peptidyl-prolyl cis-trans isomerase</fullName>
        <ecNumber evidence="6">5.2.1.8</ecNumber>
    </recommendedName>
</protein>
<keyword evidence="4 5" id="KW-0413">Isomerase</keyword>
<dbReference type="PANTHER" id="PTHR43811:SF23">
    <property type="entry name" value="FKBP-TYPE 22 KDA PEPTIDYL-PROLYL CIS-TRANS ISOMERASE"/>
    <property type="match status" value="1"/>
</dbReference>
<dbReference type="KEGG" id="alm:AO498_02060"/>